<evidence type="ECO:0000313" key="3">
    <source>
        <dbReference type="EMBL" id="MBM0105158.1"/>
    </source>
</evidence>
<dbReference type="Proteomes" id="UP000661077">
    <property type="component" value="Unassembled WGS sequence"/>
</dbReference>
<keyword evidence="2" id="KW-1133">Transmembrane helix</keyword>
<dbReference type="InterPro" id="IPR000983">
    <property type="entry name" value="Bac_GSPG_pilin"/>
</dbReference>
<dbReference type="NCBIfam" id="TIGR02532">
    <property type="entry name" value="IV_pilin_GFxxxE"/>
    <property type="match status" value="1"/>
</dbReference>
<dbReference type="EMBL" id="JAEVLS010000002">
    <property type="protein sequence ID" value="MBM0105158.1"/>
    <property type="molecule type" value="Genomic_DNA"/>
</dbReference>
<dbReference type="PRINTS" id="PR00813">
    <property type="entry name" value="BCTERIALGSPG"/>
</dbReference>
<protein>
    <submittedName>
        <fullName evidence="3">Type IV pilin protein</fullName>
    </submittedName>
</protein>
<dbReference type="InterPro" id="IPR045584">
    <property type="entry name" value="Pilin-like"/>
</dbReference>
<evidence type="ECO:0000256" key="2">
    <source>
        <dbReference type="SAM" id="Phobius"/>
    </source>
</evidence>
<accession>A0ABS1WW29</accession>
<keyword evidence="1" id="KW-0488">Methylation</keyword>
<evidence type="ECO:0000256" key="1">
    <source>
        <dbReference type="ARBA" id="ARBA00022481"/>
    </source>
</evidence>
<evidence type="ECO:0000313" key="4">
    <source>
        <dbReference type="Proteomes" id="UP000661077"/>
    </source>
</evidence>
<proteinExistence type="predicted"/>
<keyword evidence="2" id="KW-0812">Transmembrane</keyword>
<dbReference type="Pfam" id="PF07963">
    <property type="entry name" value="N_methyl"/>
    <property type="match status" value="1"/>
</dbReference>
<reference evidence="3 4" key="1">
    <citation type="journal article" date="2021" name="Int. J. Syst. Evol. Microbiol.">
        <title>Steroidobacter gossypii sp. nov., isolated from soil of cotton cropping field.</title>
        <authorList>
            <person name="Huang R."/>
            <person name="Yang S."/>
            <person name="Zhen C."/>
            <person name="Liu W."/>
        </authorList>
    </citation>
    <scope>NUCLEOTIDE SEQUENCE [LARGE SCALE GENOMIC DNA]</scope>
    <source>
        <strain evidence="3 4">S1-65</strain>
    </source>
</reference>
<dbReference type="Pfam" id="PF16732">
    <property type="entry name" value="ComP_DUS"/>
    <property type="match status" value="1"/>
</dbReference>
<comment type="caution">
    <text evidence="3">The sequence shown here is derived from an EMBL/GenBank/DDBJ whole genome shotgun (WGS) entry which is preliminary data.</text>
</comment>
<name>A0ABS1WW29_9GAMM</name>
<feature type="transmembrane region" description="Helical" evidence="2">
    <location>
        <begin position="12"/>
        <end position="34"/>
    </location>
</feature>
<dbReference type="InterPro" id="IPR012902">
    <property type="entry name" value="N_methyl_site"/>
</dbReference>
<keyword evidence="4" id="KW-1185">Reference proteome</keyword>
<dbReference type="Gene3D" id="3.30.700.10">
    <property type="entry name" value="Glycoprotein, Type 4 Pilin"/>
    <property type="match status" value="1"/>
</dbReference>
<sequence length="138" mass="15203">MRTKARRSAQRGITLIELMVVVAIVAILGTVAVANYRSQALRSNRAEGKSALLRVQAAQEKYYLSAHEYTDDLDDLKLPAQTERQLYRIELVVEDDGDAYTATATAIGSQVADEDCPVFSIDETGQRLPALGASRCWQ</sequence>
<keyword evidence="2" id="KW-0472">Membrane</keyword>
<dbReference type="PROSITE" id="PS00409">
    <property type="entry name" value="PROKAR_NTER_METHYL"/>
    <property type="match status" value="1"/>
</dbReference>
<organism evidence="3 4">
    <name type="scientific">Steroidobacter gossypii</name>
    <dbReference type="NCBI Taxonomy" id="2805490"/>
    <lineage>
        <taxon>Bacteria</taxon>
        <taxon>Pseudomonadati</taxon>
        <taxon>Pseudomonadota</taxon>
        <taxon>Gammaproteobacteria</taxon>
        <taxon>Steroidobacterales</taxon>
        <taxon>Steroidobacteraceae</taxon>
        <taxon>Steroidobacter</taxon>
    </lineage>
</organism>
<dbReference type="SUPFAM" id="SSF54523">
    <property type="entry name" value="Pili subunits"/>
    <property type="match status" value="1"/>
</dbReference>
<dbReference type="RefSeq" id="WP_203167883.1">
    <property type="nucleotide sequence ID" value="NZ_JAEVLS010000002.1"/>
</dbReference>
<gene>
    <name evidence="3" type="ORF">JM946_10370</name>
</gene>
<dbReference type="InterPro" id="IPR031982">
    <property type="entry name" value="PilE-like"/>
</dbReference>